<dbReference type="InterPro" id="IPR012382">
    <property type="entry name" value="CobI/CbiL"/>
</dbReference>
<dbReference type="STRING" id="1392998.ANME2D_01841"/>
<dbReference type="InterPro" id="IPR006362">
    <property type="entry name" value="Cbl_synth_CobM/CibF"/>
</dbReference>
<dbReference type="SUPFAM" id="SSF53790">
    <property type="entry name" value="Tetrapyrrole methylase"/>
    <property type="match status" value="2"/>
</dbReference>
<evidence type="ECO:0000256" key="6">
    <source>
        <dbReference type="ARBA" id="ARBA00022691"/>
    </source>
</evidence>
<dbReference type="Proteomes" id="UP000218615">
    <property type="component" value="Unassembled WGS sequence"/>
</dbReference>
<name>A0A284VLG9_9EURY</name>
<evidence type="ECO:0000256" key="5">
    <source>
        <dbReference type="ARBA" id="ARBA00022679"/>
    </source>
</evidence>
<accession>A0A284VLG9</accession>
<dbReference type="PROSITE" id="PS00840">
    <property type="entry name" value="SUMT_2"/>
    <property type="match status" value="1"/>
</dbReference>
<feature type="domain" description="Tetrapyrrole methylase" evidence="8">
    <location>
        <begin position="1"/>
        <end position="160"/>
    </location>
</feature>
<dbReference type="CDD" id="cd11641">
    <property type="entry name" value="Precorrin-4_C11-MT"/>
    <property type="match status" value="1"/>
</dbReference>
<keyword evidence="10" id="KW-1185">Reference proteome</keyword>
<dbReference type="InterPro" id="IPR014777">
    <property type="entry name" value="4pyrrole_Mease_sub1"/>
</dbReference>
<evidence type="ECO:0000256" key="2">
    <source>
        <dbReference type="ARBA" id="ARBA00005879"/>
    </source>
</evidence>
<dbReference type="PANTHER" id="PTHR43467">
    <property type="entry name" value="COBALT-PRECORRIN-2 C(20)-METHYLTRANSFERASE"/>
    <property type="match status" value="1"/>
</dbReference>
<dbReference type="InterPro" id="IPR000878">
    <property type="entry name" value="4pyrrol_Mease"/>
</dbReference>
<dbReference type="GO" id="GO:0009236">
    <property type="term" value="P:cobalamin biosynthetic process"/>
    <property type="evidence" value="ECO:0007669"/>
    <property type="project" value="UniProtKB-UniPathway"/>
</dbReference>
<keyword evidence="6" id="KW-0949">S-adenosyl-L-methionine</keyword>
<dbReference type="GO" id="GO:0030788">
    <property type="term" value="F:precorrin-2 C20-methyltransferase activity"/>
    <property type="evidence" value="ECO:0007669"/>
    <property type="project" value="InterPro"/>
</dbReference>
<keyword evidence="3" id="KW-0169">Cobalamin biosynthesis</keyword>
<dbReference type="PANTHER" id="PTHR43467:SF2">
    <property type="entry name" value="COBALT-PRECORRIN-2 C(20)-METHYLTRANSFERASE"/>
    <property type="match status" value="1"/>
</dbReference>
<dbReference type="UniPathway" id="UPA00148"/>
<evidence type="ECO:0000313" key="9">
    <source>
        <dbReference type="EMBL" id="SNQ60098.1"/>
    </source>
</evidence>
<dbReference type="InterPro" id="IPR035996">
    <property type="entry name" value="4pyrrol_Methylase_sf"/>
</dbReference>
<dbReference type="EMBL" id="FZMP01000070">
    <property type="protein sequence ID" value="SNQ60098.1"/>
    <property type="molecule type" value="Genomic_DNA"/>
</dbReference>
<feature type="domain" description="Tetrapyrrole methylase" evidence="8">
    <location>
        <begin position="209"/>
        <end position="407"/>
    </location>
</feature>
<dbReference type="AlphaFoldDB" id="A0A284VLG9"/>
<organism evidence="9 10">
    <name type="scientific">Candidatus Methanoperedens nitratireducens</name>
    <dbReference type="NCBI Taxonomy" id="1392998"/>
    <lineage>
        <taxon>Archaea</taxon>
        <taxon>Methanobacteriati</taxon>
        <taxon>Methanobacteriota</taxon>
        <taxon>Stenosarchaea group</taxon>
        <taxon>Methanomicrobia</taxon>
        <taxon>Methanosarcinales</taxon>
        <taxon>ANME-2 cluster</taxon>
        <taxon>Candidatus Methanoperedentaceae</taxon>
        <taxon>Candidatus Methanoperedens</taxon>
    </lineage>
</organism>
<protein>
    <submittedName>
        <fullName evidence="9">Putative cobalt-precorrin-4 C(11)-methyltransferase (Modular protein)</fullName>
        <ecNumber evidence="9">2.1.1.271</ecNumber>
    </submittedName>
</protein>
<comment type="pathway">
    <text evidence="1">Cofactor biosynthesis; adenosylcobalamin biosynthesis.</text>
</comment>
<dbReference type="PROSITE" id="PS00839">
    <property type="entry name" value="SUMT_1"/>
    <property type="match status" value="1"/>
</dbReference>
<evidence type="ECO:0000256" key="1">
    <source>
        <dbReference type="ARBA" id="ARBA00004953"/>
    </source>
</evidence>
<dbReference type="GO" id="GO:0032259">
    <property type="term" value="P:methylation"/>
    <property type="evidence" value="ECO:0007669"/>
    <property type="project" value="UniProtKB-KW"/>
</dbReference>
<sequence>MLIGVGLGPGSPDLLTLAAIKALKNSRKVFVPGKLAAELVAPYAKAEILDFPMIQDKTELLKMWENNANKVANEAGKGTVSFAVIGDPNFFSTFSHLRRTIKEKYPDIEITTIPGVSAITAQAARTDTSIEGSFTVSDGSPVRTKIILKTKHPENTREKLTAEGFDEFIYAERLFMENEKVTHEIPQNGDYFSILVAKKSKKAAEKKVVYFVGAGPGNPKYITVKGRELLESADLVMYTGSLINLEILDYTQGKKIDSHGMKLEDIIDMLAKNVEAGKTVVRLHSGDPSLYGAIIEQIDGLKKCGINIEIIPGVTSLFAAAAALRTQLTLNGITETLIITRPAGETLEKDSIHELSRHSATMAIYLGTHKLREIMRKVAYPKDTPAAVVYHASWDDEKVILGTVGDIADRAEALGIDKSAMIIIGNVLSPENYKRSHLYG</sequence>
<dbReference type="GO" id="GO:0046026">
    <property type="term" value="F:precorrin-4 C11-methyltransferase activity"/>
    <property type="evidence" value="ECO:0007669"/>
    <property type="project" value="InterPro"/>
</dbReference>
<dbReference type="EC" id="2.1.1.271" evidence="9"/>
<dbReference type="NCBIfam" id="TIGR01465">
    <property type="entry name" value="cobM_cbiF"/>
    <property type="match status" value="1"/>
</dbReference>
<evidence type="ECO:0000256" key="3">
    <source>
        <dbReference type="ARBA" id="ARBA00022573"/>
    </source>
</evidence>
<dbReference type="Gene3D" id="3.30.950.10">
    <property type="entry name" value="Methyltransferase, Cobalt-precorrin-4 Transmethylase, Domain 2"/>
    <property type="match status" value="2"/>
</dbReference>
<evidence type="ECO:0000256" key="4">
    <source>
        <dbReference type="ARBA" id="ARBA00022603"/>
    </source>
</evidence>
<comment type="similarity">
    <text evidence="2 7">Belongs to the precorrin methyltransferase family.</text>
</comment>
<gene>
    <name evidence="9" type="ORF">MNV_1610002</name>
</gene>
<dbReference type="RefSeq" id="WP_306453626.1">
    <property type="nucleotide sequence ID" value="NZ_FZMP01000070.1"/>
</dbReference>
<dbReference type="InterPro" id="IPR003043">
    <property type="entry name" value="Uropor_MeTrfase_CS"/>
</dbReference>
<evidence type="ECO:0000313" key="10">
    <source>
        <dbReference type="Proteomes" id="UP000218615"/>
    </source>
</evidence>
<dbReference type="InterPro" id="IPR014776">
    <property type="entry name" value="4pyrrole_Mease_sub2"/>
</dbReference>
<dbReference type="CDD" id="cd11645">
    <property type="entry name" value="Precorrin_2_C20_MT"/>
    <property type="match status" value="1"/>
</dbReference>
<keyword evidence="5 7" id="KW-0808">Transferase</keyword>
<dbReference type="Pfam" id="PF00590">
    <property type="entry name" value="TP_methylase"/>
    <property type="match status" value="2"/>
</dbReference>
<dbReference type="Gene3D" id="3.40.1010.10">
    <property type="entry name" value="Cobalt-precorrin-4 Transmethylase, Domain 1"/>
    <property type="match status" value="2"/>
</dbReference>
<dbReference type="NCBIfam" id="NF004060">
    <property type="entry name" value="PRK05576.1-3"/>
    <property type="match status" value="1"/>
</dbReference>
<reference evidence="10" key="1">
    <citation type="submission" date="2017-06" db="EMBL/GenBank/DDBJ databases">
        <authorList>
            <person name="Cremers G."/>
        </authorList>
    </citation>
    <scope>NUCLEOTIDE SEQUENCE [LARGE SCALE GENOMIC DNA]</scope>
</reference>
<keyword evidence="4 7" id="KW-0489">Methyltransferase</keyword>
<evidence type="ECO:0000256" key="7">
    <source>
        <dbReference type="RuleBase" id="RU003960"/>
    </source>
</evidence>
<proteinExistence type="inferred from homology"/>
<evidence type="ECO:0000259" key="8">
    <source>
        <dbReference type="Pfam" id="PF00590"/>
    </source>
</evidence>